<organism evidence="3 4">
    <name type="scientific">Comamonas piscis</name>
    <dbReference type="NCBI Taxonomy" id="1562974"/>
    <lineage>
        <taxon>Bacteria</taxon>
        <taxon>Pseudomonadati</taxon>
        <taxon>Pseudomonadota</taxon>
        <taxon>Betaproteobacteria</taxon>
        <taxon>Burkholderiales</taxon>
        <taxon>Comamonadaceae</taxon>
        <taxon>Comamonas</taxon>
    </lineage>
</organism>
<dbReference type="Gene3D" id="3.40.190.150">
    <property type="entry name" value="Bordetella uptake gene, domain 1"/>
    <property type="match status" value="1"/>
</dbReference>
<evidence type="ECO:0000256" key="1">
    <source>
        <dbReference type="ARBA" id="ARBA00006987"/>
    </source>
</evidence>
<dbReference type="PANTHER" id="PTHR42928:SF5">
    <property type="entry name" value="BLR1237 PROTEIN"/>
    <property type="match status" value="1"/>
</dbReference>
<reference evidence="3 4" key="1">
    <citation type="journal article" date="2020" name="G3 (Bethesda)">
        <title>CeMbio - The Caenorhabditis elegans Microbiome Resource.</title>
        <authorList>
            <person name="Dirksen P."/>
            <person name="Assie A."/>
            <person name="Zimmermann J."/>
            <person name="Zhang F."/>
            <person name="Tietje A.M."/>
            <person name="Marsh S.A."/>
            <person name="Felix M.A."/>
            <person name="Shapira M."/>
            <person name="Kaleta C."/>
            <person name="Schulenburg H."/>
            <person name="Samuel B."/>
        </authorList>
    </citation>
    <scope>NUCLEOTIDE SEQUENCE [LARGE SCALE GENOMIC DNA]</scope>
    <source>
        <strain evidence="3 4">BIGb0172</strain>
    </source>
</reference>
<proteinExistence type="inferred from homology"/>
<dbReference type="Pfam" id="PF03401">
    <property type="entry name" value="TctC"/>
    <property type="match status" value="1"/>
</dbReference>
<keyword evidence="2" id="KW-0732">Signal</keyword>
<protein>
    <submittedName>
        <fullName evidence="3">Tripartite tricarboxylate transporter substrate binding protein</fullName>
    </submittedName>
</protein>
<feature type="signal peptide" evidence="2">
    <location>
        <begin position="1"/>
        <end position="27"/>
    </location>
</feature>
<dbReference type="InterPro" id="IPR042100">
    <property type="entry name" value="Bug_dom1"/>
</dbReference>
<dbReference type="InterPro" id="IPR005064">
    <property type="entry name" value="BUG"/>
</dbReference>
<dbReference type="EMBL" id="CP058554">
    <property type="protein sequence ID" value="QMV74438.1"/>
    <property type="molecule type" value="Genomic_DNA"/>
</dbReference>
<dbReference type="Proteomes" id="UP000515240">
    <property type="component" value="Chromosome"/>
</dbReference>
<feature type="chain" id="PRO_5028931673" evidence="2">
    <location>
        <begin position="28"/>
        <end position="331"/>
    </location>
</feature>
<sequence length="331" mass="34570">MQTIPSLAHAARALLACSLAVTAVAQAQPQAEGYPTKPVKVIVPFSAGGVVDSVARIISDKLSTQYGKPFIVENKTGAGGSIGTDYVAKSAPDGYTLLAVSPSHAVAPALQKSITWNPVRDFKAIAGFGYVPNIIVVHPSLPAKTMAEFVALAKKSDPPLTYATAGLGTSNHLSGELLAQEAHIALAHVPYKGQSEALNDLLSGRVNMMPLTSALAIPHVKSGKLRALAVTTAKRSSASPDLPTVAEAAQLPNYNVGTWFGFVAPAKTPAPVLQKLTADIAQILAQPDVKTKLESLGMELAPQNAAQFDSFIAQESEKWGQVIKQAGIEPN</sequence>
<dbReference type="PIRSF" id="PIRSF017082">
    <property type="entry name" value="YflP"/>
    <property type="match status" value="1"/>
</dbReference>
<evidence type="ECO:0000313" key="4">
    <source>
        <dbReference type="Proteomes" id="UP000515240"/>
    </source>
</evidence>
<dbReference type="RefSeq" id="WP_182324099.1">
    <property type="nucleotide sequence ID" value="NZ_CP058554.1"/>
</dbReference>
<evidence type="ECO:0000313" key="3">
    <source>
        <dbReference type="EMBL" id="QMV74438.1"/>
    </source>
</evidence>
<name>A0A7G5EKB3_9BURK</name>
<comment type="similarity">
    <text evidence="1">Belongs to the UPF0065 (bug) family.</text>
</comment>
<dbReference type="KEGG" id="cpis:HS961_17250"/>
<dbReference type="CDD" id="cd13578">
    <property type="entry name" value="PBP2_Bug27"/>
    <property type="match status" value="1"/>
</dbReference>
<evidence type="ECO:0000256" key="2">
    <source>
        <dbReference type="SAM" id="SignalP"/>
    </source>
</evidence>
<accession>A0A7G5EKB3</accession>
<gene>
    <name evidence="3" type="ORF">HS961_17250</name>
</gene>
<dbReference type="AlphaFoldDB" id="A0A7G5EKB3"/>
<keyword evidence="4" id="KW-1185">Reference proteome</keyword>
<dbReference type="Gene3D" id="3.40.190.10">
    <property type="entry name" value="Periplasmic binding protein-like II"/>
    <property type="match status" value="1"/>
</dbReference>
<dbReference type="PANTHER" id="PTHR42928">
    <property type="entry name" value="TRICARBOXYLATE-BINDING PROTEIN"/>
    <property type="match status" value="1"/>
</dbReference>
<dbReference type="SUPFAM" id="SSF53850">
    <property type="entry name" value="Periplasmic binding protein-like II"/>
    <property type="match status" value="1"/>
</dbReference>